<dbReference type="GO" id="GO:0003677">
    <property type="term" value="F:DNA binding"/>
    <property type="evidence" value="ECO:0007669"/>
    <property type="project" value="UniProtKB-UniRule"/>
</dbReference>
<keyword evidence="15" id="KW-1185">Reference proteome</keyword>
<keyword evidence="6 10" id="KW-0548">Nucleotidyltransferase</keyword>
<dbReference type="GO" id="GO:0042802">
    <property type="term" value="F:identical protein binding"/>
    <property type="evidence" value="ECO:0007669"/>
    <property type="project" value="UniProtKB-ARBA"/>
</dbReference>
<dbReference type="InterPro" id="IPR022637">
    <property type="entry name" value="DNA_polIII_beta_cen"/>
</dbReference>
<sequence>MKFSIKRETFLHPLSQVIGVVERRQTLPVLANFLIQAKSEGQLAVTGTDMEVELIANGEAEVAQEGEVTVPARKLLDIVRMLPDGVAINVSLDGDKLMLSSGRSRFTLATLPATEFPATDQVESLESVELEEKALKRLLDKTSFAMANQDVRYYLNGLLFEFKDGQLRTVATDGHRLAVCDLDGKVEVSQDRQMIVPRKGVLELARMLTDTSDPVSLGLGKNHVRLVKAGLVLTSKLIDGRFPDYQAVVPVGTERNMTVDRGDLIHALQRASILSNEKYKGVRLEAGGDVIKIIAHNPQHEEAEEVLEAELDFEQMAVGFNVTYLLDALNALESERVALDMRDANSSCLITALGESLDRHVVMPLKL</sequence>
<evidence type="ECO:0000256" key="10">
    <source>
        <dbReference type="PIRNR" id="PIRNR000804"/>
    </source>
</evidence>
<dbReference type="EMBL" id="JAZHOG010000009">
    <property type="protein sequence ID" value="MEJ8568712.1"/>
    <property type="molecule type" value="Genomic_DNA"/>
</dbReference>
<dbReference type="SUPFAM" id="SSF55979">
    <property type="entry name" value="DNA clamp"/>
    <property type="match status" value="3"/>
</dbReference>
<comment type="similarity">
    <text evidence="2 10">Belongs to the beta sliding clamp family.</text>
</comment>
<dbReference type="GO" id="GO:0008408">
    <property type="term" value="F:3'-5' exonuclease activity"/>
    <property type="evidence" value="ECO:0007669"/>
    <property type="project" value="InterPro"/>
</dbReference>
<dbReference type="Pfam" id="PF02768">
    <property type="entry name" value="DNA_pol3_beta_3"/>
    <property type="match status" value="1"/>
</dbReference>
<reference evidence="14 15" key="1">
    <citation type="submission" date="2024-02" db="EMBL/GenBank/DDBJ databases">
        <title>A novel Wenzhouxiangellaceae bacterium, isolated from coastal sediments.</title>
        <authorList>
            <person name="Du Z.-J."/>
            <person name="Ye Y.-Q."/>
            <person name="Zhang X.-Y."/>
        </authorList>
    </citation>
    <scope>NUCLEOTIDE SEQUENCE [LARGE SCALE GENOMIC DNA]</scope>
    <source>
        <strain evidence="14 15">CH-27</strain>
    </source>
</reference>
<evidence type="ECO:0000313" key="14">
    <source>
        <dbReference type="EMBL" id="MEJ8568712.1"/>
    </source>
</evidence>
<organism evidence="14 15">
    <name type="scientific">Elongatibacter sediminis</name>
    <dbReference type="NCBI Taxonomy" id="3119006"/>
    <lineage>
        <taxon>Bacteria</taxon>
        <taxon>Pseudomonadati</taxon>
        <taxon>Pseudomonadota</taxon>
        <taxon>Gammaproteobacteria</taxon>
        <taxon>Chromatiales</taxon>
        <taxon>Wenzhouxiangellaceae</taxon>
        <taxon>Elongatibacter</taxon>
    </lineage>
</organism>
<evidence type="ECO:0000256" key="7">
    <source>
        <dbReference type="ARBA" id="ARBA00022705"/>
    </source>
</evidence>
<proteinExistence type="inferred from homology"/>
<dbReference type="GO" id="GO:0003887">
    <property type="term" value="F:DNA-directed DNA polymerase activity"/>
    <property type="evidence" value="ECO:0007669"/>
    <property type="project" value="UniProtKB-UniRule"/>
</dbReference>
<dbReference type="InterPro" id="IPR022635">
    <property type="entry name" value="DNA_polIII_beta_C"/>
</dbReference>
<keyword evidence="7 10" id="KW-0235">DNA replication</keyword>
<evidence type="ECO:0000256" key="6">
    <source>
        <dbReference type="ARBA" id="ARBA00022695"/>
    </source>
</evidence>
<keyword evidence="9" id="KW-0238">DNA-binding</keyword>
<dbReference type="PANTHER" id="PTHR30478">
    <property type="entry name" value="DNA POLYMERASE III SUBUNIT BETA"/>
    <property type="match status" value="1"/>
</dbReference>
<evidence type="ECO:0000256" key="2">
    <source>
        <dbReference type="ARBA" id="ARBA00010752"/>
    </source>
</evidence>
<dbReference type="NCBIfam" id="TIGR00663">
    <property type="entry name" value="dnan"/>
    <property type="match status" value="1"/>
</dbReference>
<dbReference type="Pfam" id="PF02767">
    <property type="entry name" value="DNA_pol3_beta_2"/>
    <property type="match status" value="1"/>
</dbReference>
<evidence type="ECO:0000313" key="15">
    <source>
        <dbReference type="Proteomes" id="UP001359886"/>
    </source>
</evidence>
<keyword evidence="4 10" id="KW-0963">Cytoplasm</keyword>
<dbReference type="Gene3D" id="3.10.150.10">
    <property type="entry name" value="DNA Polymerase III, subunit A, domain 2"/>
    <property type="match status" value="1"/>
</dbReference>
<dbReference type="FunFam" id="3.10.150.10:FF:000001">
    <property type="entry name" value="Beta sliding clamp"/>
    <property type="match status" value="1"/>
</dbReference>
<name>A0AAW9RA20_9GAMM</name>
<dbReference type="InterPro" id="IPR022634">
    <property type="entry name" value="DNA_polIII_beta_N"/>
</dbReference>
<comment type="caution">
    <text evidence="14">The sequence shown here is derived from an EMBL/GenBank/DDBJ whole genome shotgun (WGS) entry which is preliminary data.</text>
</comment>
<dbReference type="PANTHER" id="PTHR30478:SF0">
    <property type="entry name" value="BETA SLIDING CLAMP"/>
    <property type="match status" value="1"/>
</dbReference>
<comment type="subcellular location">
    <subcellularLocation>
        <location evidence="1 10">Cytoplasm</location>
    </subcellularLocation>
</comment>
<dbReference type="Proteomes" id="UP001359886">
    <property type="component" value="Unassembled WGS sequence"/>
</dbReference>
<evidence type="ECO:0000259" key="12">
    <source>
        <dbReference type="Pfam" id="PF02767"/>
    </source>
</evidence>
<dbReference type="CDD" id="cd00140">
    <property type="entry name" value="beta_clamp"/>
    <property type="match status" value="1"/>
</dbReference>
<dbReference type="GO" id="GO:0006271">
    <property type="term" value="P:DNA strand elongation involved in DNA replication"/>
    <property type="evidence" value="ECO:0007669"/>
    <property type="project" value="TreeGrafter"/>
</dbReference>
<feature type="domain" description="DNA polymerase III beta sliding clamp N-terminal" evidence="11">
    <location>
        <begin position="1"/>
        <end position="119"/>
    </location>
</feature>
<dbReference type="RefSeq" id="WP_354696035.1">
    <property type="nucleotide sequence ID" value="NZ_JAZHOG010000009.1"/>
</dbReference>
<dbReference type="InterPro" id="IPR046938">
    <property type="entry name" value="DNA_clamp_sf"/>
</dbReference>
<evidence type="ECO:0000256" key="1">
    <source>
        <dbReference type="ARBA" id="ARBA00004496"/>
    </source>
</evidence>
<feature type="domain" description="DNA polymerase III beta sliding clamp C-terminal" evidence="13">
    <location>
        <begin position="248"/>
        <end position="365"/>
    </location>
</feature>
<evidence type="ECO:0000256" key="9">
    <source>
        <dbReference type="ARBA" id="ARBA00023125"/>
    </source>
</evidence>
<evidence type="ECO:0000256" key="5">
    <source>
        <dbReference type="ARBA" id="ARBA00022679"/>
    </source>
</evidence>
<comment type="function">
    <text evidence="10">Confers DNA tethering and processivity to DNA polymerases and other proteins. Acts as a clamp, forming a ring around DNA (a reaction catalyzed by the clamp-loading complex) which diffuses in an ATP-independent manner freely and bidirectionally along dsDNA. Initially characterized for its ability to contact the catalytic subunit of DNA polymerase III (Pol III), a complex, multichain enzyme responsible for most of the replicative synthesis in bacteria; Pol III exhibits 3'-5' exonuclease proofreading activity. The beta chain is required for initiation of replication as well as for processivity of DNA replication.</text>
</comment>
<protein>
    <recommendedName>
        <fullName evidence="3 10">Beta sliding clamp</fullName>
    </recommendedName>
</protein>
<dbReference type="InterPro" id="IPR001001">
    <property type="entry name" value="DNA_polIII_beta"/>
</dbReference>
<dbReference type="GO" id="GO:0009360">
    <property type="term" value="C:DNA polymerase III complex"/>
    <property type="evidence" value="ECO:0007669"/>
    <property type="project" value="InterPro"/>
</dbReference>
<dbReference type="PIRSF" id="PIRSF000804">
    <property type="entry name" value="DNA_pol_III_b"/>
    <property type="match status" value="1"/>
</dbReference>
<dbReference type="GO" id="GO:0005737">
    <property type="term" value="C:cytoplasm"/>
    <property type="evidence" value="ECO:0007669"/>
    <property type="project" value="UniProtKB-SubCell"/>
</dbReference>
<feature type="domain" description="DNA polymerase III beta sliding clamp central" evidence="12">
    <location>
        <begin position="129"/>
        <end position="244"/>
    </location>
</feature>
<keyword evidence="5 10" id="KW-0808">Transferase</keyword>
<gene>
    <name evidence="14" type="primary">dnaN</name>
    <name evidence="14" type="ORF">V3330_13850</name>
</gene>
<dbReference type="Gene3D" id="3.70.10.10">
    <property type="match status" value="1"/>
</dbReference>
<evidence type="ECO:0000256" key="4">
    <source>
        <dbReference type="ARBA" id="ARBA00022490"/>
    </source>
</evidence>
<dbReference type="Pfam" id="PF00712">
    <property type="entry name" value="DNA_pol3_beta"/>
    <property type="match status" value="1"/>
</dbReference>
<dbReference type="AlphaFoldDB" id="A0AAW9RA20"/>
<evidence type="ECO:0000256" key="3">
    <source>
        <dbReference type="ARBA" id="ARBA00021035"/>
    </source>
</evidence>
<evidence type="ECO:0000259" key="13">
    <source>
        <dbReference type="Pfam" id="PF02768"/>
    </source>
</evidence>
<keyword evidence="8 10" id="KW-0239">DNA-directed DNA polymerase</keyword>
<evidence type="ECO:0000259" key="11">
    <source>
        <dbReference type="Pfam" id="PF00712"/>
    </source>
</evidence>
<comment type="subunit">
    <text evidence="10">Forms a ring-shaped head-to-tail homodimer around DNA.</text>
</comment>
<accession>A0AAW9RA20</accession>
<dbReference type="SMART" id="SM00480">
    <property type="entry name" value="POL3Bc"/>
    <property type="match status" value="1"/>
</dbReference>
<evidence type="ECO:0000256" key="8">
    <source>
        <dbReference type="ARBA" id="ARBA00022932"/>
    </source>
</evidence>